<name>A0A7M5XIU3_9CNID</name>
<dbReference type="Proteomes" id="UP000594262">
    <property type="component" value="Unplaced"/>
</dbReference>
<protein>
    <submittedName>
        <fullName evidence="1">Uncharacterized protein</fullName>
    </submittedName>
</protein>
<reference evidence="1" key="1">
    <citation type="submission" date="2021-01" db="UniProtKB">
        <authorList>
            <consortium name="EnsemblMetazoa"/>
        </authorList>
    </citation>
    <scope>IDENTIFICATION</scope>
</reference>
<keyword evidence="2" id="KW-1185">Reference proteome</keyword>
<evidence type="ECO:0000313" key="2">
    <source>
        <dbReference type="Proteomes" id="UP000594262"/>
    </source>
</evidence>
<accession>A0A7M5XIU3</accession>
<proteinExistence type="predicted"/>
<sequence length="159" mass="18058">RKVEEQVTKAISAAQKLPIHASKMLDGSAEKSLYNKLVKRDGKSHSGKRSLQMYGPFKNFDPENFLTQKQIVNFVKANNKSNLTEFHKLKHNGVIFKSLGYKRSPRRSNAAIIFKTDGINQAGLIQTFLKVNQNDGVFVIVSLLNKLKVIFLEVWVVER</sequence>
<organism evidence="1 2">
    <name type="scientific">Clytia hemisphaerica</name>
    <dbReference type="NCBI Taxonomy" id="252671"/>
    <lineage>
        <taxon>Eukaryota</taxon>
        <taxon>Metazoa</taxon>
        <taxon>Cnidaria</taxon>
        <taxon>Hydrozoa</taxon>
        <taxon>Hydroidolina</taxon>
        <taxon>Leptothecata</taxon>
        <taxon>Obeliida</taxon>
        <taxon>Clytiidae</taxon>
        <taxon>Clytia</taxon>
    </lineage>
</organism>
<dbReference type="EnsemblMetazoa" id="CLYHEMT023976.2">
    <property type="protein sequence ID" value="CLYHEMP023976.2"/>
    <property type="gene ID" value="CLYHEMG023976"/>
</dbReference>
<dbReference type="OrthoDB" id="8065906at2759"/>
<evidence type="ECO:0000313" key="1">
    <source>
        <dbReference type="EnsemblMetazoa" id="CLYHEMP023976.2"/>
    </source>
</evidence>
<dbReference type="AlphaFoldDB" id="A0A7M5XIU3"/>